<reference evidence="4 5" key="1">
    <citation type="submission" date="2017-01" db="EMBL/GenBank/DDBJ databases">
        <authorList>
            <person name="Mah S.A."/>
            <person name="Swanson W.J."/>
            <person name="Moy G.W."/>
            <person name="Vacquier V.D."/>
        </authorList>
    </citation>
    <scope>NUCLEOTIDE SEQUENCE [LARGE SCALE GENOMIC DNA]</scope>
    <source>
        <strain evidence="4 5">DCY110</strain>
    </source>
</reference>
<evidence type="ECO:0000259" key="3">
    <source>
        <dbReference type="PROSITE" id="PS50110"/>
    </source>
</evidence>
<dbReference type="PANTHER" id="PTHR44591:SF3">
    <property type="entry name" value="RESPONSE REGULATORY DOMAIN-CONTAINING PROTEIN"/>
    <property type="match status" value="1"/>
</dbReference>
<dbReference type="SMART" id="SM00448">
    <property type="entry name" value="REC"/>
    <property type="match status" value="1"/>
</dbReference>
<name>A0A1P8JWF5_9BURK</name>
<proteinExistence type="predicted"/>
<evidence type="ECO:0000313" key="4">
    <source>
        <dbReference type="EMBL" id="APW38084.1"/>
    </source>
</evidence>
<dbReference type="RefSeq" id="WP_076199963.1">
    <property type="nucleotide sequence ID" value="NZ_CP019236.1"/>
</dbReference>
<dbReference type="InterPro" id="IPR011006">
    <property type="entry name" value="CheY-like_superfamily"/>
</dbReference>
<dbReference type="InterPro" id="IPR001789">
    <property type="entry name" value="Sig_transdc_resp-reg_receiver"/>
</dbReference>
<protein>
    <submittedName>
        <fullName evidence="4">Response regulator</fullName>
    </submittedName>
</protein>
<dbReference type="STRING" id="1842727.RD110_13500"/>
<dbReference type="GO" id="GO:0000160">
    <property type="term" value="P:phosphorelay signal transduction system"/>
    <property type="evidence" value="ECO:0007669"/>
    <property type="project" value="InterPro"/>
</dbReference>
<keyword evidence="5" id="KW-1185">Reference proteome</keyword>
<dbReference type="SUPFAM" id="SSF52172">
    <property type="entry name" value="CheY-like"/>
    <property type="match status" value="1"/>
</dbReference>
<dbReference type="PANTHER" id="PTHR44591">
    <property type="entry name" value="STRESS RESPONSE REGULATOR PROTEIN 1"/>
    <property type="match status" value="1"/>
</dbReference>
<dbReference type="AlphaFoldDB" id="A0A1P8JWF5"/>
<dbReference type="OrthoDB" id="9801101at2"/>
<accession>A0A1P8JWF5</accession>
<organism evidence="4 5">
    <name type="scientific">Rhodoferax koreensis</name>
    <dbReference type="NCBI Taxonomy" id="1842727"/>
    <lineage>
        <taxon>Bacteria</taxon>
        <taxon>Pseudomonadati</taxon>
        <taxon>Pseudomonadota</taxon>
        <taxon>Betaproteobacteria</taxon>
        <taxon>Burkholderiales</taxon>
        <taxon>Comamonadaceae</taxon>
        <taxon>Rhodoferax</taxon>
    </lineage>
</organism>
<gene>
    <name evidence="4" type="ORF">RD110_13500</name>
</gene>
<sequence length="125" mass="13650">MTDPKTLLIVDDSRVSRMMIRSLVMAKRPHWTVIEASNGAEALQVVGQQQPDFCTMDINMPGLLGTDAAEQIAREHPSVRLALFSANIQESQKARASQIGVKFVAKPVSEKSVLEAVHFFEGAAS</sequence>
<dbReference type="Pfam" id="PF00072">
    <property type="entry name" value="Response_reg"/>
    <property type="match status" value="1"/>
</dbReference>
<keyword evidence="1 2" id="KW-0597">Phosphoprotein</keyword>
<feature type="modified residue" description="4-aspartylphosphate" evidence="2">
    <location>
        <position position="57"/>
    </location>
</feature>
<dbReference type="Proteomes" id="UP000186609">
    <property type="component" value="Chromosome"/>
</dbReference>
<evidence type="ECO:0000313" key="5">
    <source>
        <dbReference type="Proteomes" id="UP000186609"/>
    </source>
</evidence>
<dbReference type="Gene3D" id="3.40.50.2300">
    <property type="match status" value="1"/>
</dbReference>
<evidence type="ECO:0000256" key="2">
    <source>
        <dbReference type="PROSITE-ProRule" id="PRU00169"/>
    </source>
</evidence>
<dbReference type="KEGG" id="rhy:RD110_13500"/>
<feature type="domain" description="Response regulatory" evidence="3">
    <location>
        <begin position="6"/>
        <end position="121"/>
    </location>
</feature>
<dbReference type="EMBL" id="CP019236">
    <property type="protein sequence ID" value="APW38084.1"/>
    <property type="molecule type" value="Genomic_DNA"/>
</dbReference>
<dbReference type="InterPro" id="IPR050595">
    <property type="entry name" value="Bact_response_regulator"/>
</dbReference>
<dbReference type="PROSITE" id="PS50110">
    <property type="entry name" value="RESPONSE_REGULATORY"/>
    <property type="match status" value="1"/>
</dbReference>
<evidence type="ECO:0000256" key="1">
    <source>
        <dbReference type="ARBA" id="ARBA00022553"/>
    </source>
</evidence>